<dbReference type="OrthoDB" id="84937at2157"/>
<protein>
    <submittedName>
        <fullName evidence="2">Uncharacterized membrane protein</fullName>
    </submittedName>
</protein>
<proteinExistence type="predicted"/>
<evidence type="ECO:0000313" key="2">
    <source>
        <dbReference type="EMBL" id="SDN02389.1"/>
    </source>
</evidence>
<name>A0A1G9XZX7_9EURY</name>
<feature type="transmembrane region" description="Helical" evidence="1">
    <location>
        <begin position="261"/>
        <end position="282"/>
    </location>
</feature>
<feature type="transmembrane region" description="Helical" evidence="1">
    <location>
        <begin position="120"/>
        <end position="138"/>
    </location>
</feature>
<reference evidence="2 3" key="1">
    <citation type="submission" date="2016-10" db="EMBL/GenBank/DDBJ databases">
        <authorList>
            <person name="de Groot N.N."/>
        </authorList>
    </citation>
    <scope>NUCLEOTIDE SEQUENCE [LARGE SCALE GENOMIC DNA]</scope>
    <source>
        <strain evidence="3">EB21,IBRC-M 10013,KCTC 4048</strain>
    </source>
</reference>
<dbReference type="AlphaFoldDB" id="A0A1G9XZX7"/>
<dbReference type="InterPro" id="IPR002749">
    <property type="entry name" value="DUF63"/>
</dbReference>
<feature type="transmembrane region" description="Helical" evidence="1">
    <location>
        <begin position="318"/>
        <end position="335"/>
    </location>
</feature>
<dbReference type="RefSeq" id="WP_089734108.1">
    <property type="nucleotide sequence ID" value="NZ_FNIA01000012.1"/>
</dbReference>
<dbReference type="Pfam" id="PF01889">
    <property type="entry name" value="DUF63"/>
    <property type="match status" value="1"/>
</dbReference>
<sequence>MSDFIDRIGIERAWVGAVGLLTAVFGLGSVLFPRAVYANFVWQYFWGPVYADAHNWNCVAWADGAQVQPQSCGSVPASLGPVAEPGYTVVSEIGYALILLLMLVGVGLLVKRLRIQRYRALFYGLFPFMFFGGTLRVIEDVNDAARDTAGQAPVFEYPLNTLFISPVIYFTVFFVALAAVVVAVYLAENVVDREFEYPLFAIGATLLAANLLYFVWAAAAQPYVSFHPQVAAVVLVGATVVAGGVWYGIETLRPSINAGTGFMGAVVLWAHAVDGVANFVGLNLMPTLTGLSNLQGKHPVNRFIVDVAGQYLPAYLDAFPFLVVKMVAATFVLWVFDETVFDDSPRFTVMLLVAIVAVGLGPGTRDMVRATLYV</sequence>
<organism evidence="2 3">
    <name type="scientific">Haloarchaeobius iranensis</name>
    <dbReference type="NCBI Taxonomy" id="996166"/>
    <lineage>
        <taxon>Archaea</taxon>
        <taxon>Methanobacteriati</taxon>
        <taxon>Methanobacteriota</taxon>
        <taxon>Stenosarchaea group</taxon>
        <taxon>Halobacteria</taxon>
        <taxon>Halobacteriales</taxon>
        <taxon>Halorubellaceae</taxon>
        <taxon>Haloarchaeobius</taxon>
    </lineage>
</organism>
<feature type="transmembrane region" description="Helical" evidence="1">
    <location>
        <begin position="347"/>
        <end position="364"/>
    </location>
</feature>
<feature type="transmembrane region" description="Helical" evidence="1">
    <location>
        <begin position="199"/>
        <end position="218"/>
    </location>
</feature>
<dbReference type="PANTHER" id="PTHR40700:SF1">
    <property type="entry name" value="DUF63 DOMAIN-CONTAINING PROTEIN"/>
    <property type="match status" value="1"/>
</dbReference>
<keyword evidence="1" id="KW-1133">Transmembrane helix</keyword>
<feature type="transmembrane region" description="Helical" evidence="1">
    <location>
        <begin position="230"/>
        <end position="249"/>
    </location>
</feature>
<dbReference type="EMBL" id="FNIA01000012">
    <property type="protein sequence ID" value="SDN02389.1"/>
    <property type="molecule type" value="Genomic_DNA"/>
</dbReference>
<keyword evidence="1" id="KW-0472">Membrane</keyword>
<evidence type="ECO:0000256" key="1">
    <source>
        <dbReference type="SAM" id="Phobius"/>
    </source>
</evidence>
<keyword evidence="1" id="KW-0812">Transmembrane</keyword>
<keyword evidence="3" id="KW-1185">Reference proteome</keyword>
<dbReference type="Proteomes" id="UP000199370">
    <property type="component" value="Unassembled WGS sequence"/>
</dbReference>
<dbReference type="PANTHER" id="PTHR40700">
    <property type="entry name" value="HYPOTHETICAL MEMBRANE PROTEIN, CONSERVED, DUF63 FAMILY"/>
    <property type="match status" value="1"/>
</dbReference>
<feature type="transmembrane region" description="Helical" evidence="1">
    <location>
        <begin position="12"/>
        <end position="32"/>
    </location>
</feature>
<dbReference type="STRING" id="996166.SAMN05192554_11278"/>
<accession>A0A1G9XZX7</accession>
<gene>
    <name evidence="2" type="ORF">SAMN05192554_11278</name>
</gene>
<evidence type="ECO:0000313" key="3">
    <source>
        <dbReference type="Proteomes" id="UP000199370"/>
    </source>
</evidence>
<feature type="transmembrane region" description="Helical" evidence="1">
    <location>
        <begin position="167"/>
        <end position="187"/>
    </location>
</feature>
<feature type="transmembrane region" description="Helical" evidence="1">
    <location>
        <begin position="93"/>
        <end position="113"/>
    </location>
</feature>